<dbReference type="CDD" id="cd07957">
    <property type="entry name" value="Anticodon_Ia_Met"/>
    <property type="match status" value="1"/>
</dbReference>
<evidence type="ECO:0000256" key="9">
    <source>
        <dbReference type="ARBA" id="ARBA00022884"/>
    </source>
</evidence>
<comment type="similarity">
    <text evidence="13">Belongs to the class-I aminoacyl-tRNA synthetase family. MetG type 2A subfamily.</text>
</comment>
<dbReference type="PRINTS" id="PR01041">
    <property type="entry name" value="TRNASYNTHMET"/>
</dbReference>
<comment type="subunit">
    <text evidence="3 13">Homodimer.</text>
</comment>
<evidence type="ECO:0000256" key="10">
    <source>
        <dbReference type="ARBA" id="ARBA00022917"/>
    </source>
</evidence>
<dbReference type="SUPFAM" id="SSF50249">
    <property type="entry name" value="Nucleic acid-binding proteins"/>
    <property type="match status" value="1"/>
</dbReference>
<evidence type="ECO:0000256" key="5">
    <source>
        <dbReference type="ARBA" id="ARBA00022555"/>
    </source>
</evidence>
<comment type="function">
    <text evidence="1 13">Is required not only for elongation of protein synthesis but also for the initiation of all mRNA translation through initiator tRNA(fMet) aminoacylation.</text>
</comment>
<dbReference type="FunFam" id="2.40.50.140:FF:000042">
    <property type="entry name" value="Methionine--tRNA ligase"/>
    <property type="match status" value="1"/>
</dbReference>
<keyword evidence="8 13" id="KW-0067">ATP-binding</keyword>
<feature type="region of interest" description="Disordered" evidence="14">
    <location>
        <begin position="509"/>
        <end position="532"/>
    </location>
</feature>
<dbReference type="Pfam" id="PF01588">
    <property type="entry name" value="tRNA_bind"/>
    <property type="match status" value="1"/>
</dbReference>
<evidence type="ECO:0000256" key="11">
    <source>
        <dbReference type="ARBA" id="ARBA00023146"/>
    </source>
</evidence>
<keyword evidence="7 13" id="KW-0547">Nucleotide-binding</keyword>
<dbReference type="InterPro" id="IPR013155">
    <property type="entry name" value="M/V/L/I-tRNA-synth_anticd-bd"/>
</dbReference>
<dbReference type="InterPro" id="IPR041872">
    <property type="entry name" value="Anticodon_Met"/>
</dbReference>
<dbReference type="CDD" id="cd00814">
    <property type="entry name" value="MetRS_core"/>
    <property type="match status" value="1"/>
</dbReference>
<dbReference type="NCBIfam" id="NF008900">
    <property type="entry name" value="PRK12267.1"/>
    <property type="match status" value="1"/>
</dbReference>
<dbReference type="InterPro" id="IPR033911">
    <property type="entry name" value="MetRS_core"/>
</dbReference>
<dbReference type="PROSITE" id="PS50886">
    <property type="entry name" value="TRBD"/>
    <property type="match status" value="1"/>
</dbReference>
<evidence type="ECO:0000259" key="15">
    <source>
        <dbReference type="PROSITE" id="PS50886"/>
    </source>
</evidence>
<dbReference type="Pfam" id="PF08264">
    <property type="entry name" value="Anticodon_1"/>
    <property type="match status" value="1"/>
</dbReference>
<dbReference type="GO" id="GO:0046872">
    <property type="term" value="F:metal ion binding"/>
    <property type="evidence" value="ECO:0007669"/>
    <property type="project" value="UniProtKB-KW"/>
</dbReference>
<comment type="subcellular location">
    <subcellularLocation>
        <location evidence="2 13">Cytoplasm</location>
    </subcellularLocation>
</comment>
<feature type="short sequence motif" description="'KMSKS' region" evidence="13">
    <location>
        <begin position="299"/>
        <end position="303"/>
    </location>
</feature>
<dbReference type="InterPro" id="IPR002547">
    <property type="entry name" value="tRNA-bd_dom"/>
</dbReference>
<keyword evidence="4 13" id="KW-0963">Cytoplasm</keyword>
<dbReference type="SUPFAM" id="SSF52374">
    <property type="entry name" value="Nucleotidylyl transferase"/>
    <property type="match status" value="1"/>
</dbReference>
<dbReference type="GO" id="GO:0006431">
    <property type="term" value="P:methionyl-tRNA aminoacylation"/>
    <property type="evidence" value="ECO:0007669"/>
    <property type="project" value="UniProtKB-UniRule"/>
</dbReference>
<evidence type="ECO:0000256" key="12">
    <source>
        <dbReference type="ARBA" id="ARBA00047364"/>
    </source>
</evidence>
<feature type="binding site" evidence="13">
    <location>
        <position position="126"/>
    </location>
    <ligand>
        <name>Zn(2+)</name>
        <dbReference type="ChEBI" id="CHEBI:29105"/>
    </ligand>
</feature>
<dbReference type="PANTHER" id="PTHR43326:SF1">
    <property type="entry name" value="METHIONINE--TRNA LIGASE, MITOCHONDRIAL"/>
    <property type="match status" value="1"/>
</dbReference>
<dbReference type="InterPro" id="IPR014758">
    <property type="entry name" value="Met-tRNA_synth"/>
</dbReference>
<feature type="binding site" evidence="13">
    <location>
        <position position="148"/>
    </location>
    <ligand>
        <name>Zn(2+)</name>
        <dbReference type="ChEBI" id="CHEBI:29105"/>
    </ligand>
</feature>
<evidence type="ECO:0000256" key="6">
    <source>
        <dbReference type="ARBA" id="ARBA00022598"/>
    </source>
</evidence>
<dbReference type="KEGG" id="fia:NA23_04950"/>
<feature type="binding site" evidence="13">
    <location>
        <position position="129"/>
    </location>
    <ligand>
        <name>Zn(2+)</name>
        <dbReference type="ChEBI" id="CHEBI:29105"/>
    </ligand>
</feature>
<keyword evidence="6 13" id="KW-0436">Ligase</keyword>
<evidence type="ECO:0000313" key="16">
    <source>
        <dbReference type="EMBL" id="AMW32690.1"/>
    </source>
</evidence>
<keyword evidence="5 13" id="KW-0820">tRNA-binding</keyword>
<keyword evidence="17" id="KW-1185">Reference proteome</keyword>
<reference evidence="16 17" key="1">
    <citation type="journal article" date="2015" name="Stand. Genomic Sci.">
        <title>Genome sequence of a native-feather degrading extremely thermophilic Eubacterium, Fervidobacterium islandicum AW-1.</title>
        <authorList>
            <person name="Lee Y.J."/>
            <person name="Jeong H."/>
            <person name="Park G.S."/>
            <person name="Kwak Y."/>
            <person name="Lee S.J."/>
            <person name="Lee S.J."/>
            <person name="Park M.K."/>
            <person name="Kim J.Y."/>
            <person name="Kang H.K."/>
            <person name="Shin J.H."/>
            <person name="Lee D.W."/>
        </authorList>
    </citation>
    <scope>NUCLEOTIDE SEQUENCE [LARGE SCALE GENOMIC DNA]</scope>
    <source>
        <strain evidence="16 17">AW-1</strain>
    </source>
</reference>
<dbReference type="GO" id="GO:0000049">
    <property type="term" value="F:tRNA binding"/>
    <property type="evidence" value="ECO:0007669"/>
    <property type="project" value="UniProtKB-UniRule"/>
</dbReference>
<feature type="short sequence motif" description="'HIGH' region" evidence="13">
    <location>
        <begin position="11"/>
        <end position="21"/>
    </location>
</feature>
<dbReference type="NCBIfam" id="TIGR00398">
    <property type="entry name" value="metG"/>
    <property type="match status" value="1"/>
</dbReference>
<dbReference type="Gene3D" id="2.40.50.140">
    <property type="entry name" value="Nucleic acid-binding proteins"/>
    <property type="match status" value="1"/>
</dbReference>
<dbReference type="GO" id="GO:0004825">
    <property type="term" value="F:methionine-tRNA ligase activity"/>
    <property type="evidence" value="ECO:0007669"/>
    <property type="project" value="UniProtKB-UniRule"/>
</dbReference>
<dbReference type="Gene3D" id="3.40.50.620">
    <property type="entry name" value="HUPs"/>
    <property type="match status" value="1"/>
</dbReference>
<dbReference type="InterPro" id="IPR015413">
    <property type="entry name" value="Methionyl/Leucyl_tRNA_Synth"/>
</dbReference>
<dbReference type="InterPro" id="IPR023457">
    <property type="entry name" value="Met-tRNA_synth_2"/>
</dbReference>
<protein>
    <recommendedName>
        <fullName evidence="13">Methionine--tRNA ligase</fullName>
        <ecNumber evidence="13">6.1.1.10</ecNumber>
    </recommendedName>
    <alternativeName>
        <fullName evidence="13">Methionyl-tRNA synthetase</fullName>
        <shortName evidence="13">MetRS</shortName>
    </alternativeName>
</protein>
<dbReference type="AlphaFoldDB" id="A0AAI8CLG6"/>
<feature type="compositionally biased region" description="Basic and acidic residues" evidence="14">
    <location>
        <begin position="523"/>
        <end position="532"/>
    </location>
</feature>
<dbReference type="NCBIfam" id="TIGR00399">
    <property type="entry name" value="metG_C_term"/>
    <property type="match status" value="1"/>
</dbReference>
<dbReference type="InterPro" id="IPR009080">
    <property type="entry name" value="tRNAsynth_Ia_anticodon-bd"/>
</dbReference>
<comment type="catalytic activity">
    <reaction evidence="12 13">
        <text>tRNA(Met) + L-methionine + ATP = L-methionyl-tRNA(Met) + AMP + diphosphate</text>
        <dbReference type="Rhea" id="RHEA:13481"/>
        <dbReference type="Rhea" id="RHEA-COMP:9667"/>
        <dbReference type="Rhea" id="RHEA-COMP:9698"/>
        <dbReference type="ChEBI" id="CHEBI:30616"/>
        <dbReference type="ChEBI" id="CHEBI:33019"/>
        <dbReference type="ChEBI" id="CHEBI:57844"/>
        <dbReference type="ChEBI" id="CHEBI:78442"/>
        <dbReference type="ChEBI" id="CHEBI:78530"/>
        <dbReference type="ChEBI" id="CHEBI:456215"/>
        <dbReference type="EC" id="6.1.1.10"/>
    </reaction>
</comment>
<keyword evidence="11 13" id="KW-0030">Aminoacyl-tRNA synthetase</keyword>
<evidence type="ECO:0000256" key="3">
    <source>
        <dbReference type="ARBA" id="ARBA00011738"/>
    </source>
</evidence>
<dbReference type="Gene3D" id="2.170.220.10">
    <property type="match status" value="1"/>
</dbReference>
<evidence type="ECO:0000256" key="8">
    <source>
        <dbReference type="ARBA" id="ARBA00022840"/>
    </source>
</evidence>
<dbReference type="PANTHER" id="PTHR43326">
    <property type="entry name" value="METHIONYL-TRNA SYNTHETASE"/>
    <property type="match status" value="1"/>
</dbReference>
<evidence type="ECO:0000256" key="7">
    <source>
        <dbReference type="ARBA" id="ARBA00022741"/>
    </source>
</evidence>
<feature type="binding site" evidence="13">
    <location>
        <position position="151"/>
    </location>
    <ligand>
        <name>Zn(2+)</name>
        <dbReference type="ChEBI" id="CHEBI:29105"/>
    </ligand>
</feature>
<dbReference type="FunFam" id="2.170.220.10:FF:000002">
    <property type="entry name" value="Methionine--tRNA ligase"/>
    <property type="match status" value="1"/>
</dbReference>
<dbReference type="Gene3D" id="1.10.730.10">
    <property type="entry name" value="Isoleucyl-tRNA Synthetase, Domain 1"/>
    <property type="match status" value="1"/>
</dbReference>
<dbReference type="HAMAP" id="MF_01228">
    <property type="entry name" value="Met_tRNA_synth_type2"/>
    <property type="match status" value="1"/>
</dbReference>
<keyword evidence="13" id="KW-0479">Metal-binding</keyword>
<accession>A0AAI8CLG6</accession>
<evidence type="ECO:0000256" key="1">
    <source>
        <dbReference type="ARBA" id="ARBA00003314"/>
    </source>
</evidence>
<dbReference type="CDD" id="cd02800">
    <property type="entry name" value="tRNA_bind_EcMetRS_like"/>
    <property type="match status" value="1"/>
</dbReference>
<name>A0AAI8CLG6_FERIS</name>
<evidence type="ECO:0000256" key="4">
    <source>
        <dbReference type="ARBA" id="ARBA00022490"/>
    </source>
</evidence>
<keyword evidence="10 13" id="KW-0648">Protein biosynthesis</keyword>
<evidence type="ECO:0000256" key="14">
    <source>
        <dbReference type="SAM" id="MobiDB-lite"/>
    </source>
</evidence>
<dbReference type="InterPro" id="IPR014729">
    <property type="entry name" value="Rossmann-like_a/b/a_fold"/>
</dbReference>
<dbReference type="GO" id="GO:0005524">
    <property type="term" value="F:ATP binding"/>
    <property type="evidence" value="ECO:0007669"/>
    <property type="project" value="UniProtKB-UniRule"/>
</dbReference>
<feature type="domain" description="TRNA-binding" evidence="15">
    <location>
        <begin position="554"/>
        <end position="655"/>
    </location>
</feature>
<comment type="cofactor">
    <cofactor evidence="13">
        <name>Zn(2+)</name>
        <dbReference type="ChEBI" id="CHEBI:29105"/>
    </cofactor>
    <text evidence="13">Binds 1 zinc ion per subunit.</text>
</comment>
<evidence type="ECO:0000313" key="17">
    <source>
        <dbReference type="Proteomes" id="UP000093740"/>
    </source>
</evidence>
<dbReference type="Pfam" id="PF09334">
    <property type="entry name" value="tRNA-synt_1g"/>
    <property type="match status" value="1"/>
</dbReference>
<comment type="caution">
    <text evidence="13">Lacks conserved residue(s) required for the propagation of feature annotation.</text>
</comment>
<dbReference type="EC" id="6.1.1.10" evidence="13"/>
<evidence type="ECO:0000256" key="13">
    <source>
        <dbReference type="HAMAP-Rule" id="MF_01228"/>
    </source>
</evidence>
<keyword evidence="13" id="KW-0862">Zinc</keyword>
<sequence>MKKFYITTPIYYVNAEPHIGSSYTTIVGDIFARFKRMMGYDVFYLTGTDEHGQKIAQAAREKGVEPQQLCDELAQKFKELWRELEITNDYFIRTTDENHMKTVQYFVAKMMENGDVYKGTYEGWYCVPCETYWNEDELEHTEDGKHVCPSCKREVQLIKEENYFFRLSKYNDALLKHFRENPDFVEPDFRRNEMLKILESGLKDLSITRTTLKWGIPMPDDPEHVIYVWVDALINYVSAIGYPDDMESFNKWWPADVHLIGKEINRFHSLIWPAMLMSVGLPLPKKIFAHGWLTVNGQKISKSLGNAIDPREYVKKYGNDVVRYYLVRDIMFGKDGDFSEENLIKRLNSDLANDYGNLLHRTLAMIVKHFDSQIPGIGELEEIDKNLVENYEKTKRMYIELMDKYRITEALDVLWQFIGDLNKYFDETKPWVLAKEGNKERLGTILSLVTESIFKVATLVSCVMPNSSKEIYSRLSVSEAFSEKLLEGWNILKGNEVIHGEPLFKKIEKTQKEPEKVQQPQKQGEKTMEKQEKVAGQVGSENVVSVEELIDIDYFKKVDLRVAKVLAAEKVEKSEKLVKLQIDLGELGTRQIVAGIAQFYKPEELVGKLIVVVANLKPAKLMGIESRGMLLAAKKNDKLTLLTVSSEIEPGAKIS</sequence>
<dbReference type="RefSeq" id="WP_033190865.1">
    <property type="nucleotide sequence ID" value="NZ_CP014334.2"/>
</dbReference>
<dbReference type="SUPFAM" id="SSF47323">
    <property type="entry name" value="Anticodon-binding domain of a subclass of class I aminoacyl-tRNA synthetases"/>
    <property type="match status" value="1"/>
</dbReference>
<organism evidence="16 17">
    <name type="scientific">Fervidobacterium islandicum</name>
    <dbReference type="NCBI Taxonomy" id="2423"/>
    <lineage>
        <taxon>Bacteria</taxon>
        <taxon>Thermotogati</taxon>
        <taxon>Thermotogota</taxon>
        <taxon>Thermotogae</taxon>
        <taxon>Thermotogales</taxon>
        <taxon>Fervidobacteriaceae</taxon>
        <taxon>Fervidobacterium</taxon>
    </lineage>
</organism>
<dbReference type="InterPro" id="IPR012340">
    <property type="entry name" value="NA-bd_OB-fold"/>
</dbReference>
<dbReference type="EMBL" id="CP014334">
    <property type="protein sequence ID" value="AMW32690.1"/>
    <property type="molecule type" value="Genomic_DNA"/>
</dbReference>
<proteinExistence type="inferred from homology"/>
<evidence type="ECO:0000256" key="2">
    <source>
        <dbReference type="ARBA" id="ARBA00004496"/>
    </source>
</evidence>
<dbReference type="GO" id="GO:0005737">
    <property type="term" value="C:cytoplasm"/>
    <property type="evidence" value="ECO:0007669"/>
    <property type="project" value="UniProtKB-SubCell"/>
</dbReference>
<dbReference type="InterPro" id="IPR004495">
    <property type="entry name" value="Met-tRNA-synth_bsu_C"/>
</dbReference>
<keyword evidence="9 13" id="KW-0694">RNA-binding</keyword>
<gene>
    <name evidence="13 16" type="primary">metG</name>
    <name evidence="16" type="ORF">NA23_04950</name>
</gene>
<dbReference type="Proteomes" id="UP000093740">
    <property type="component" value="Chromosome"/>
</dbReference>